<evidence type="ECO:0000256" key="1">
    <source>
        <dbReference type="SAM" id="MobiDB-lite"/>
    </source>
</evidence>
<feature type="region of interest" description="Disordered" evidence="1">
    <location>
        <begin position="1"/>
        <end position="22"/>
    </location>
</feature>
<evidence type="ECO:0008006" key="4">
    <source>
        <dbReference type="Google" id="ProtNLM"/>
    </source>
</evidence>
<dbReference type="Proteomes" id="UP000183155">
    <property type="component" value="Unassembled WGS sequence"/>
</dbReference>
<organism evidence="2 3">
    <name type="scientific">Pseudomonas taetrolens</name>
    <dbReference type="NCBI Taxonomy" id="47884"/>
    <lineage>
        <taxon>Bacteria</taxon>
        <taxon>Pseudomonadati</taxon>
        <taxon>Pseudomonadota</taxon>
        <taxon>Gammaproteobacteria</taxon>
        <taxon>Pseudomonadales</taxon>
        <taxon>Pseudomonadaceae</taxon>
        <taxon>Pseudomonas</taxon>
    </lineage>
</organism>
<comment type="caution">
    <text evidence="2">The sequence shown here is derived from an EMBL/GenBank/DDBJ whole genome shotgun (WGS) entry which is preliminary data.</text>
</comment>
<gene>
    <name evidence="2" type="ORF">SAMN04490203_4272</name>
</gene>
<keyword evidence="3" id="KW-1185">Reference proteome</keyword>
<dbReference type="EMBL" id="FNRS01000002">
    <property type="protein sequence ID" value="SED60717.1"/>
    <property type="molecule type" value="Genomic_DNA"/>
</dbReference>
<proteinExistence type="predicted"/>
<reference evidence="2 3" key="1">
    <citation type="submission" date="2016-10" db="EMBL/GenBank/DDBJ databases">
        <authorList>
            <person name="Varghese N."/>
            <person name="Submissions S."/>
        </authorList>
    </citation>
    <scope>NUCLEOTIDE SEQUENCE [LARGE SCALE GENOMIC DNA]</scope>
    <source>
        <strain evidence="2 3">BS3652</strain>
    </source>
</reference>
<evidence type="ECO:0000313" key="3">
    <source>
        <dbReference type="Proteomes" id="UP000183155"/>
    </source>
</evidence>
<accession>A0A1H5C2H1</accession>
<name>A0A1H5C2H1_PSETA</name>
<protein>
    <recommendedName>
        <fullName evidence="4">Metal ABC transporter ATPase</fullName>
    </recommendedName>
</protein>
<sequence>MPPTRPTPTQEGADMPRSLIRKNPSDFKTLPLFVEATPEGLNYQSIGMPLNFAQTLHKRRQVTVTDTERFSLELANLGVSVRLTLNWHGRDYWVLVRQRRQDRGDVVLKLISGYVPAHEINLPLHTAIQEIAEECLLETPEGWLSGRFNETWLPAPYSAALHYREALPFRLTPLSGAARPVRCGTQTLLERPRGYVHLPTASLQLIYDLRLEVPKEAKSLSLFHVDERLEGDQLVARLDRKRPDLYLMPLSDGQPCAELYTLHKDRLHSASTRGLYLAESFAHQEGWVVREERIRWKDWLIQQGLSAPRKASGLQRLTGKARQIFRKVVKTKSPL</sequence>
<evidence type="ECO:0000313" key="2">
    <source>
        <dbReference type="EMBL" id="SED60717.1"/>
    </source>
</evidence>